<keyword evidence="7" id="KW-0626">Porin</keyword>
<dbReference type="Gene3D" id="4.10.1080.10">
    <property type="entry name" value="TSP type-3 repeat"/>
    <property type="match status" value="1"/>
</dbReference>
<evidence type="ECO:0000256" key="2">
    <source>
        <dbReference type="ARBA" id="ARBA00022448"/>
    </source>
</evidence>
<dbReference type="GO" id="GO:0007155">
    <property type="term" value="P:cell adhesion"/>
    <property type="evidence" value="ECO:0007669"/>
    <property type="project" value="InterPro"/>
</dbReference>
<dbReference type="PROSITE" id="PS51123">
    <property type="entry name" value="OMPA_2"/>
    <property type="match status" value="1"/>
</dbReference>
<dbReference type="PRINTS" id="PR01023">
    <property type="entry name" value="NAFLGMOTY"/>
</dbReference>
<dbReference type="GO" id="GO:0006811">
    <property type="term" value="P:monoatomic ion transport"/>
    <property type="evidence" value="ECO:0007669"/>
    <property type="project" value="UniProtKB-KW"/>
</dbReference>
<reference evidence="12" key="1">
    <citation type="submission" date="2021-04" db="EMBL/GenBank/DDBJ databases">
        <authorList>
            <person name="Rodrigo-Torres L."/>
            <person name="Arahal R. D."/>
            <person name="Lucena T."/>
        </authorList>
    </citation>
    <scope>NUCLEOTIDE SEQUENCE</scope>
    <source>
        <strain evidence="12">CECT 9275</strain>
    </source>
</reference>
<keyword evidence="3" id="KW-1134">Transmembrane beta strand</keyword>
<name>A0A916JHC4_9BACT</name>
<evidence type="ECO:0000313" key="13">
    <source>
        <dbReference type="Proteomes" id="UP000680038"/>
    </source>
</evidence>
<evidence type="ECO:0000256" key="8">
    <source>
        <dbReference type="ARBA" id="ARBA00023136"/>
    </source>
</evidence>
<evidence type="ECO:0000259" key="11">
    <source>
        <dbReference type="PROSITE" id="PS51123"/>
    </source>
</evidence>
<evidence type="ECO:0000256" key="6">
    <source>
        <dbReference type="ARBA" id="ARBA00023065"/>
    </source>
</evidence>
<dbReference type="GO" id="GO:0009279">
    <property type="term" value="C:cell outer membrane"/>
    <property type="evidence" value="ECO:0007669"/>
    <property type="project" value="UniProtKB-SubCell"/>
</dbReference>
<dbReference type="PANTHER" id="PTHR30329:SF21">
    <property type="entry name" value="LIPOPROTEIN YIAD-RELATED"/>
    <property type="match status" value="1"/>
</dbReference>
<dbReference type="Pfam" id="PF02412">
    <property type="entry name" value="TSP_3"/>
    <property type="match status" value="5"/>
</dbReference>
<protein>
    <submittedName>
        <fullName evidence="12">Peptidoglycan-associated lipoprotein</fullName>
    </submittedName>
</protein>
<evidence type="ECO:0000256" key="7">
    <source>
        <dbReference type="ARBA" id="ARBA00023114"/>
    </source>
</evidence>
<dbReference type="InterPro" id="IPR003367">
    <property type="entry name" value="Thrombospondin_3-like_rpt"/>
</dbReference>
<keyword evidence="5" id="KW-0732">Signal</keyword>
<dbReference type="InterPro" id="IPR050330">
    <property type="entry name" value="Bact_OuterMem_StrucFunc"/>
</dbReference>
<evidence type="ECO:0000256" key="1">
    <source>
        <dbReference type="ARBA" id="ARBA00004571"/>
    </source>
</evidence>
<dbReference type="GO" id="GO:0015288">
    <property type="term" value="F:porin activity"/>
    <property type="evidence" value="ECO:0007669"/>
    <property type="project" value="UniProtKB-KW"/>
</dbReference>
<keyword evidence="12" id="KW-0449">Lipoprotein</keyword>
<dbReference type="InterPro" id="IPR036737">
    <property type="entry name" value="OmpA-like_sf"/>
</dbReference>
<evidence type="ECO:0000256" key="3">
    <source>
        <dbReference type="ARBA" id="ARBA00022452"/>
    </source>
</evidence>
<accession>A0A916JHC4</accession>
<feature type="domain" description="OmpA-like" evidence="11">
    <location>
        <begin position="434"/>
        <end position="550"/>
    </location>
</feature>
<dbReference type="InterPro" id="IPR006665">
    <property type="entry name" value="OmpA-like"/>
</dbReference>
<dbReference type="RefSeq" id="WP_215241382.1">
    <property type="nucleotide sequence ID" value="NZ_CAJRAF010000002.1"/>
</dbReference>
<dbReference type="PANTHER" id="PTHR30329">
    <property type="entry name" value="STATOR ELEMENT OF FLAGELLAR MOTOR COMPLEX"/>
    <property type="match status" value="1"/>
</dbReference>
<dbReference type="AlphaFoldDB" id="A0A916JHC4"/>
<dbReference type="Gene3D" id="3.30.1330.60">
    <property type="entry name" value="OmpA-like domain"/>
    <property type="match status" value="1"/>
</dbReference>
<evidence type="ECO:0000256" key="10">
    <source>
        <dbReference type="PROSITE-ProRule" id="PRU00473"/>
    </source>
</evidence>
<organism evidence="12 13">
    <name type="scientific">Dyadobacter helix</name>
    <dbReference type="NCBI Taxonomy" id="2822344"/>
    <lineage>
        <taxon>Bacteria</taxon>
        <taxon>Pseudomonadati</taxon>
        <taxon>Bacteroidota</taxon>
        <taxon>Cytophagia</taxon>
        <taxon>Cytophagales</taxon>
        <taxon>Spirosomataceae</taxon>
        <taxon>Dyadobacter</taxon>
    </lineage>
</organism>
<dbReference type="InterPro" id="IPR028974">
    <property type="entry name" value="TSP_type-3_rpt"/>
</dbReference>
<dbReference type="SUPFAM" id="SSF56925">
    <property type="entry name" value="OMPA-like"/>
    <property type="match status" value="1"/>
</dbReference>
<dbReference type="GO" id="GO:0005509">
    <property type="term" value="F:calcium ion binding"/>
    <property type="evidence" value="ECO:0007669"/>
    <property type="project" value="InterPro"/>
</dbReference>
<dbReference type="SUPFAM" id="SSF103088">
    <property type="entry name" value="OmpA-like"/>
    <property type="match status" value="1"/>
</dbReference>
<evidence type="ECO:0000313" key="12">
    <source>
        <dbReference type="EMBL" id="CAG5012261.1"/>
    </source>
</evidence>
<keyword evidence="4" id="KW-0812">Transmembrane</keyword>
<evidence type="ECO:0000256" key="4">
    <source>
        <dbReference type="ARBA" id="ARBA00022692"/>
    </source>
</evidence>
<dbReference type="GO" id="GO:0046930">
    <property type="term" value="C:pore complex"/>
    <property type="evidence" value="ECO:0007669"/>
    <property type="project" value="UniProtKB-KW"/>
</dbReference>
<keyword evidence="9" id="KW-0998">Cell outer membrane</keyword>
<dbReference type="InterPro" id="IPR006664">
    <property type="entry name" value="OMP_bac"/>
</dbReference>
<keyword evidence="6" id="KW-0406">Ion transport</keyword>
<sequence>MIKHLYHIIFGVLSLYAFVAQGQGRIGTQRSSTNTGLGPNRELSPYSVSVRGGLTQFFGEMSNQDMKGMIGVSLGRAYTKRFSMNLDYTAGKLGGQKVDFFNSYFVSEYNTLELLAKWNLTEQFSRYEPGKFNISVYGGLGMMFFSSNAYDLTTDKLVRFSNSEVSGRNPLFLRWGNPRGKLGVKKTQERVIPLGTSLDYRLSPQWKVGLDYRFYLVRSDKLDATSGRRLVNPEEGNSYSDTPNDKFSFLSISLTYRFTRATRDTDKDGIPDDRDRCPDVAGIARYFGCPDTDGDGIPDYVDRCPNEAGSAKTRGCPDSDGDGFVDRLDNCPNIAGTIQGCPDSDGDGVLDELDACPDVKGEARFAGCPDSDGDGISDKLDRCPDQPGTYANKGCPDRDGDGVNDAEDRCIDVPGDQSNFGCPLVSPVQRQDLQAQIDQLLASPVRFATGTDVIEEGSYQKLTDIAMLLIRNPNTDISIEGHTDDIGDEKANQILSERRAEAVKTYLRERGISSARMLTVGYGESRPVDASKTAAARFRNRRVMIRVEEQ</sequence>
<dbReference type="CDD" id="cd07185">
    <property type="entry name" value="OmpA_C-like"/>
    <property type="match status" value="1"/>
</dbReference>
<keyword evidence="2" id="KW-0813">Transport</keyword>
<keyword evidence="13" id="KW-1185">Reference proteome</keyword>
<dbReference type="SUPFAM" id="SSF103647">
    <property type="entry name" value="TSP type-3 repeat"/>
    <property type="match status" value="2"/>
</dbReference>
<comment type="subcellular location">
    <subcellularLocation>
        <location evidence="1">Cell outer membrane</location>
        <topology evidence="1">Multi-pass membrane protein</topology>
    </subcellularLocation>
</comment>
<gene>
    <name evidence="12" type="primary">pal_13</name>
    <name evidence="12" type="ORF">DYBT9275_05140</name>
</gene>
<dbReference type="EMBL" id="CAJRAF010000002">
    <property type="protein sequence ID" value="CAG5012261.1"/>
    <property type="molecule type" value="Genomic_DNA"/>
</dbReference>
<keyword evidence="8 10" id="KW-0472">Membrane</keyword>
<evidence type="ECO:0000256" key="9">
    <source>
        <dbReference type="ARBA" id="ARBA00023237"/>
    </source>
</evidence>
<dbReference type="PRINTS" id="PR01021">
    <property type="entry name" value="OMPADOMAIN"/>
</dbReference>
<dbReference type="Pfam" id="PF00691">
    <property type="entry name" value="OmpA"/>
    <property type="match status" value="1"/>
</dbReference>
<proteinExistence type="predicted"/>
<comment type="caution">
    <text evidence="12">The sequence shown here is derived from an EMBL/GenBank/DDBJ whole genome shotgun (WGS) entry which is preliminary data.</text>
</comment>
<evidence type="ECO:0000256" key="5">
    <source>
        <dbReference type="ARBA" id="ARBA00022729"/>
    </source>
</evidence>
<dbReference type="InterPro" id="IPR011250">
    <property type="entry name" value="OMP/PagP_B-barrel"/>
</dbReference>
<dbReference type="Proteomes" id="UP000680038">
    <property type="component" value="Unassembled WGS sequence"/>
</dbReference>